<organism evidence="4 5">
    <name type="scientific">Tulasnella calospora MUT 4182</name>
    <dbReference type="NCBI Taxonomy" id="1051891"/>
    <lineage>
        <taxon>Eukaryota</taxon>
        <taxon>Fungi</taxon>
        <taxon>Dikarya</taxon>
        <taxon>Basidiomycota</taxon>
        <taxon>Agaricomycotina</taxon>
        <taxon>Agaricomycetes</taxon>
        <taxon>Cantharellales</taxon>
        <taxon>Tulasnellaceae</taxon>
        <taxon>Tulasnella</taxon>
    </lineage>
</organism>
<evidence type="ECO:0008006" key="6">
    <source>
        <dbReference type="Google" id="ProtNLM"/>
    </source>
</evidence>
<keyword evidence="3" id="KW-0812">Transmembrane</keyword>
<sequence length="166" mass="18126">MYPCSQSPKNAQPRMGALLLGGTILPIVLRKLMTAVGFKWTIRILGFIIATFLGVMVLCVRPRVNTRKKGAKFPLMDLLRNRPFMLYVAAVSIMWLGIYNPLTYFDVYAQEKLGIPSTKSFYAIVTANAASIIGRLGSGVVADRLGPLSVQTAFCASAAILTIAWP</sequence>
<proteinExistence type="inferred from homology"/>
<dbReference type="HOGENOM" id="CLU_1603967_0_0_1"/>
<name>A0A0C3PP04_9AGAM</name>
<feature type="transmembrane region" description="Helical" evidence="3">
    <location>
        <begin position="81"/>
        <end position="100"/>
    </location>
</feature>
<dbReference type="InterPro" id="IPR011701">
    <property type="entry name" value="MFS"/>
</dbReference>
<comment type="similarity">
    <text evidence="2">Belongs to the major facilitator superfamily. Monocarboxylate porter (TC 2.A.1.13) family.</text>
</comment>
<dbReference type="OrthoDB" id="6509908at2759"/>
<dbReference type="SUPFAM" id="SSF103473">
    <property type="entry name" value="MFS general substrate transporter"/>
    <property type="match status" value="1"/>
</dbReference>
<evidence type="ECO:0000313" key="5">
    <source>
        <dbReference type="Proteomes" id="UP000054248"/>
    </source>
</evidence>
<dbReference type="GO" id="GO:0022857">
    <property type="term" value="F:transmembrane transporter activity"/>
    <property type="evidence" value="ECO:0007669"/>
    <property type="project" value="InterPro"/>
</dbReference>
<feature type="transmembrane region" description="Helical" evidence="3">
    <location>
        <begin position="120"/>
        <end position="138"/>
    </location>
</feature>
<gene>
    <name evidence="4" type="ORF">M407DRAFT_34178</name>
</gene>
<dbReference type="Proteomes" id="UP000054248">
    <property type="component" value="Unassembled WGS sequence"/>
</dbReference>
<protein>
    <recommendedName>
        <fullName evidence="6">Major facilitator superfamily (MFS) profile domain-containing protein</fullName>
    </recommendedName>
</protein>
<evidence type="ECO:0000313" key="4">
    <source>
        <dbReference type="EMBL" id="KIO16185.1"/>
    </source>
</evidence>
<reference evidence="4 5" key="1">
    <citation type="submission" date="2014-04" db="EMBL/GenBank/DDBJ databases">
        <authorList>
            <consortium name="DOE Joint Genome Institute"/>
            <person name="Kuo A."/>
            <person name="Girlanda M."/>
            <person name="Perotto S."/>
            <person name="Kohler A."/>
            <person name="Nagy L.G."/>
            <person name="Floudas D."/>
            <person name="Copeland A."/>
            <person name="Barry K.W."/>
            <person name="Cichocki N."/>
            <person name="Veneault-Fourrey C."/>
            <person name="LaButti K."/>
            <person name="Lindquist E.A."/>
            <person name="Lipzen A."/>
            <person name="Lundell T."/>
            <person name="Morin E."/>
            <person name="Murat C."/>
            <person name="Sun H."/>
            <person name="Tunlid A."/>
            <person name="Henrissat B."/>
            <person name="Grigoriev I.V."/>
            <person name="Hibbett D.S."/>
            <person name="Martin F."/>
            <person name="Nordberg H.P."/>
            <person name="Cantor M.N."/>
            <person name="Hua S.X."/>
        </authorList>
    </citation>
    <scope>NUCLEOTIDE SEQUENCE [LARGE SCALE GENOMIC DNA]</scope>
    <source>
        <strain evidence="4 5">MUT 4182</strain>
    </source>
</reference>
<dbReference type="InterPro" id="IPR036259">
    <property type="entry name" value="MFS_trans_sf"/>
</dbReference>
<dbReference type="EMBL" id="KN823644">
    <property type="protein sequence ID" value="KIO16185.1"/>
    <property type="molecule type" value="Genomic_DNA"/>
</dbReference>
<keyword evidence="3" id="KW-0472">Membrane</keyword>
<dbReference type="InterPro" id="IPR050327">
    <property type="entry name" value="Proton-linked_MCT"/>
</dbReference>
<dbReference type="AlphaFoldDB" id="A0A0C3PP04"/>
<dbReference type="GO" id="GO:0016020">
    <property type="term" value="C:membrane"/>
    <property type="evidence" value="ECO:0007669"/>
    <property type="project" value="UniProtKB-SubCell"/>
</dbReference>
<evidence type="ECO:0000256" key="3">
    <source>
        <dbReference type="SAM" id="Phobius"/>
    </source>
</evidence>
<reference evidence="5" key="2">
    <citation type="submission" date="2015-01" db="EMBL/GenBank/DDBJ databases">
        <title>Evolutionary Origins and Diversification of the Mycorrhizal Mutualists.</title>
        <authorList>
            <consortium name="DOE Joint Genome Institute"/>
            <consortium name="Mycorrhizal Genomics Consortium"/>
            <person name="Kohler A."/>
            <person name="Kuo A."/>
            <person name="Nagy L.G."/>
            <person name="Floudas D."/>
            <person name="Copeland A."/>
            <person name="Barry K.W."/>
            <person name="Cichocki N."/>
            <person name="Veneault-Fourrey C."/>
            <person name="LaButti K."/>
            <person name="Lindquist E.A."/>
            <person name="Lipzen A."/>
            <person name="Lundell T."/>
            <person name="Morin E."/>
            <person name="Murat C."/>
            <person name="Riley R."/>
            <person name="Ohm R."/>
            <person name="Sun H."/>
            <person name="Tunlid A."/>
            <person name="Henrissat B."/>
            <person name="Grigoriev I.V."/>
            <person name="Hibbett D.S."/>
            <person name="Martin F."/>
        </authorList>
    </citation>
    <scope>NUCLEOTIDE SEQUENCE [LARGE SCALE GENOMIC DNA]</scope>
    <source>
        <strain evidence="5">MUT 4182</strain>
    </source>
</reference>
<dbReference type="Gene3D" id="1.20.1250.20">
    <property type="entry name" value="MFS general substrate transporter like domains"/>
    <property type="match status" value="1"/>
</dbReference>
<evidence type="ECO:0000256" key="2">
    <source>
        <dbReference type="ARBA" id="ARBA00006727"/>
    </source>
</evidence>
<dbReference type="PANTHER" id="PTHR11360:SF319">
    <property type="entry name" value="MAJOR FACILITATOR SUPERFAMILY (MFS) PROFILE DOMAIN-CONTAINING PROTEIN"/>
    <property type="match status" value="1"/>
</dbReference>
<keyword evidence="3" id="KW-1133">Transmembrane helix</keyword>
<dbReference type="Pfam" id="PF07690">
    <property type="entry name" value="MFS_1"/>
    <property type="match status" value="1"/>
</dbReference>
<keyword evidence="5" id="KW-1185">Reference proteome</keyword>
<feature type="transmembrane region" description="Helical" evidence="3">
    <location>
        <begin position="40"/>
        <end position="60"/>
    </location>
</feature>
<accession>A0A0C3PP04</accession>
<comment type="subcellular location">
    <subcellularLocation>
        <location evidence="1">Membrane</location>
        <topology evidence="1">Multi-pass membrane protein</topology>
    </subcellularLocation>
</comment>
<dbReference type="PANTHER" id="PTHR11360">
    <property type="entry name" value="MONOCARBOXYLATE TRANSPORTER"/>
    <property type="match status" value="1"/>
</dbReference>
<evidence type="ECO:0000256" key="1">
    <source>
        <dbReference type="ARBA" id="ARBA00004141"/>
    </source>
</evidence>